<evidence type="ECO:0000256" key="1">
    <source>
        <dbReference type="ARBA" id="ARBA00000085"/>
    </source>
</evidence>
<dbReference type="PANTHER" id="PTHR41523">
    <property type="entry name" value="TWO-COMPONENT SYSTEM SENSOR PROTEIN"/>
    <property type="match status" value="1"/>
</dbReference>
<dbReference type="Pfam" id="PF07568">
    <property type="entry name" value="HisKA_2"/>
    <property type="match status" value="1"/>
</dbReference>
<dbReference type="Gene3D" id="3.30.450.20">
    <property type="entry name" value="PAS domain"/>
    <property type="match status" value="1"/>
</dbReference>
<dbReference type="AlphaFoldDB" id="A0A2C9D3J7"/>
<accession>A0A2C9D3J7</accession>
<dbReference type="SUPFAM" id="SSF55785">
    <property type="entry name" value="PYP-like sensor domain (PAS domain)"/>
    <property type="match status" value="1"/>
</dbReference>
<dbReference type="InterPro" id="IPR003594">
    <property type="entry name" value="HATPase_dom"/>
</dbReference>
<protein>
    <recommendedName>
        <fullName evidence="2">histidine kinase</fullName>
        <ecNumber evidence="2">2.7.13.3</ecNumber>
    </recommendedName>
</protein>
<evidence type="ECO:0000256" key="5">
    <source>
        <dbReference type="ARBA" id="ARBA00022741"/>
    </source>
</evidence>
<dbReference type="EMBL" id="LT960614">
    <property type="protein sequence ID" value="SON54371.1"/>
    <property type="molecule type" value="Genomic_DNA"/>
</dbReference>
<keyword evidence="11" id="KW-1185">Reference proteome</keyword>
<dbReference type="SUPFAM" id="SSF55874">
    <property type="entry name" value="ATPase domain of HSP90 chaperone/DNA topoisomerase II/histidine kinase"/>
    <property type="match status" value="1"/>
</dbReference>
<evidence type="ECO:0000256" key="4">
    <source>
        <dbReference type="ARBA" id="ARBA00022679"/>
    </source>
</evidence>
<dbReference type="Pfam" id="PF13581">
    <property type="entry name" value="HATPase_c_2"/>
    <property type="match status" value="1"/>
</dbReference>
<feature type="coiled-coil region" evidence="8">
    <location>
        <begin position="128"/>
        <end position="159"/>
    </location>
</feature>
<reference evidence="11" key="1">
    <citation type="submission" date="2017-09" db="EMBL/GenBank/DDBJ databases">
        <title>Genome sequence of Nannocystis excedens DSM 71.</title>
        <authorList>
            <person name="Blom J."/>
        </authorList>
    </citation>
    <scope>NUCLEOTIDE SEQUENCE [LARGE SCALE GENOMIC DNA]</scope>
    <source>
        <strain evidence="11">type strain: E19</strain>
    </source>
</reference>
<keyword evidence="3" id="KW-0597">Phosphoprotein</keyword>
<proteinExistence type="predicted"/>
<evidence type="ECO:0000256" key="8">
    <source>
        <dbReference type="SAM" id="Coils"/>
    </source>
</evidence>
<dbReference type="SMART" id="SM00387">
    <property type="entry name" value="HATPase_c"/>
    <property type="match status" value="1"/>
</dbReference>
<keyword evidence="6 10" id="KW-0418">Kinase</keyword>
<keyword evidence="4 10" id="KW-0808">Transferase</keyword>
<evidence type="ECO:0000256" key="3">
    <source>
        <dbReference type="ARBA" id="ARBA00022553"/>
    </source>
</evidence>
<comment type="catalytic activity">
    <reaction evidence="1">
        <text>ATP + protein L-histidine = ADP + protein N-phospho-L-histidine.</text>
        <dbReference type="EC" id="2.7.13.3"/>
    </reaction>
</comment>
<dbReference type="EC" id="2.7.13.3" evidence="2"/>
<keyword evidence="7" id="KW-0067">ATP-binding</keyword>
<sequence>MQQFGGPGDVKRLALAIVETIAEPFVVLDSHLRLVAANGTFFETFEIDPARSHGVCLFDLDERQWDIPALRQRLAAAMPDHPQISAFEFDRDVASLGRRTLLMSARTVDYGGSSAPNTLLAFRDVTEARRAESEKQALLERTEELLAQQRVLFQEMQHRVANSLQIIASILMLKARAVTSEESRRHLEDAHQRVMSVATVQNYLHMTEGVDEIEVSAYLKKLCDGLAKSIIMDSRPIVIDLHATESTIPSSNAVSIGLIVTELVINAIKYAFPVSTGSERVLVSYETHDTDWRLVVADNGVGRSVTNEPAEPGASLGSLIIEALAKQLDARVEIASSDKGMSVTIAHATFHSDASTAA</sequence>
<dbReference type="InterPro" id="IPR011495">
    <property type="entry name" value="Sig_transdc_His_kin_sub2_dim/P"/>
</dbReference>
<dbReference type="OrthoDB" id="7297573at2"/>
<evidence type="ECO:0000256" key="7">
    <source>
        <dbReference type="ARBA" id="ARBA00022840"/>
    </source>
</evidence>
<dbReference type="GO" id="GO:0004673">
    <property type="term" value="F:protein histidine kinase activity"/>
    <property type="evidence" value="ECO:0007669"/>
    <property type="project" value="UniProtKB-EC"/>
</dbReference>
<gene>
    <name evidence="10" type="primary">pdtaS</name>
    <name evidence="10" type="ORF">HDIA_0830</name>
</gene>
<evidence type="ECO:0000256" key="2">
    <source>
        <dbReference type="ARBA" id="ARBA00012438"/>
    </source>
</evidence>
<evidence type="ECO:0000259" key="9">
    <source>
        <dbReference type="SMART" id="SM00387"/>
    </source>
</evidence>
<dbReference type="Proteomes" id="UP000223606">
    <property type="component" value="Chromosome 1"/>
</dbReference>
<dbReference type="Gene3D" id="3.30.565.10">
    <property type="entry name" value="Histidine kinase-like ATPase, C-terminal domain"/>
    <property type="match status" value="1"/>
</dbReference>
<dbReference type="Pfam" id="PF08448">
    <property type="entry name" value="PAS_4"/>
    <property type="match status" value="1"/>
</dbReference>
<dbReference type="InterPro" id="IPR035965">
    <property type="entry name" value="PAS-like_dom_sf"/>
</dbReference>
<evidence type="ECO:0000313" key="11">
    <source>
        <dbReference type="Proteomes" id="UP000223606"/>
    </source>
</evidence>
<feature type="domain" description="Histidine kinase/HSP90-like ATPase" evidence="9">
    <location>
        <begin position="251"/>
        <end position="354"/>
    </location>
</feature>
<evidence type="ECO:0000256" key="6">
    <source>
        <dbReference type="ARBA" id="ARBA00022777"/>
    </source>
</evidence>
<keyword evidence="8" id="KW-0175">Coiled coil</keyword>
<dbReference type="InterPro" id="IPR013656">
    <property type="entry name" value="PAS_4"/>
</dbReference>
<dbReference type="RefSeq" id="WP_099554659.1">
    <property type="nucleotide sequence ID" value="NZ_LT960614.1"/>
</dbReference>
<name>A0A2C9D3J7_9HYPH</name>
<evidence type="ECO:0000313" key="10">
    <source>
        <dbReference type="EMBL" id="SON54371.1"/>
    </source>
</evidence>
<dbReference type="PANTHER" id="PTHR41523:SF8">
    <property type="entry name" value="ETHYLENE RESPONSE SENSOR PROTEIN"/>
    <property type="match status" value="1"/>
</dbReference>
<organism evidence="10 11">
    <name type="scientific">Hartmannibacter diazotrophicus</name>
    <dbReference type="NCBI Taxonomy" id="1482074"/>
    <lineage>
        <taxon>Bacteria</taxon>
        <taxon>Pseudomonadati</taxon>
        <taxon>Pseudomonadota</taxon>
        <taxon>Alphaproteobacteria</taxon>
        <taxon>Hyphomicrobiales</taxon>
        <taxon>Pleomorphomonadaceae</taxon>
        <taxon>Hartmannibacter</taxon>
    </lineage>
</organism>
<dbReference type="GO" id="GO:0005524">
    <property type="term" value="F:ATP binding"/>
    <property type="evidence" value="ECO:0007669"/>
    <property type="project" value="UniProtKB-KW"/>
</dbReference>
<keyword evidence="5" id="KW-0547">Nucleotide-binding</keyword>
<dbReference type="InterPro" id="IPR036890">
    <property type="entry name" value="HATPase_C_sf"/>
</dbReference>
<dbReference type="KEGG" id="hdi:HDIA_0830"/>